<reference evidence="5 6" key="1">
    <citation type="submission" date="2017-11" db="EMBL/GenBank/DDBJ databases">
        <title>De novo assembly and phasing of dikaryotic genomes from two isolates of Puccinia coronata f. sp. avenae, the causal agent of oat crown rust.</title>
        <authorList>
            <person name="Miller M.E."/>
            <person name="Zhang Y."/>
            <person name="Omidvar V."/>
            <person name="Sperschneider J."/>
            <person name="Schwessinger B."/>
            <person name="Raley C."/>
            <person name="Palmer J.M."/>
            <person name="Garnica D."/>
            <person name="Upadhyaya N."/>
            <person name="Rathjen J."/>
            <person name="Taylor J.M."/>
            <person name="Park R.F."/>
            <person name="Dodds P.N."/>
            <person name="Hirsch C.D."/>
            <person name="Kianian S.F."/>
            <person name="Figueroa M."/>
        </authorList>
    </citation>
    <scope>NUCLEOTIDE SEQUENCE [LARGE SCALE GENOMIC DNA]</scope>
    <source>
        <strain evidence="5">12NC29</strain>
    </source>
</reference>
<comment type="subcellular location">
    <subcellularLocation>
        <location evidence="1">Nucleus</location>
    </subcellularLocation>
</comment>
<organism evidence="5 6">
    <name type="scientific">Puccinia coronata f. sp. avenae</name>
    <dbReference type="NCBI Taxonomy" id="200324"/>
    <lineage>
        <taxon>Eukaryota</taxon>
        <taxon>Fungi</taxon>
        <taxon>Dikarya</taxon>
        <taxon>Basidiomycota</taxon>
        <taxon>Pucciniomycotina</taxon>
        <taxon>Pucciniomycetes</taxon>
        <taxon>Pucciniales</taxon>
        <taxon>Pucciniaceae</taxon>
        <taxon>Puccinia</taxon>
    </lineage>
</organism>
<dbReference type="CDD" id="cd00067">
    <property type="entry name" value="GAL4"/>
    <property type="match status" value="1"/>
</dbReference>
<evidence type="ECO:0000256" key="2">
    <source>
        <dbReference type="ARBA" id="ARBA00023242"/>
    </source>
</evidence>
<dbReference type="InterPro" id="IPR036864">
    <property type="entry name" value="Zn2-C6_fun-type_DNA-bd_sf"/>
</dbReference>
<evidence type="ECO:0000256" key="3">
    <source>
        <dbReference type="SAM" id="MobiDB-lite"/>
    </source>
</evidence>
<evidence type="ECO:0000313" key="5">
    <source>
        <dbReference type="EMBL" id="PLW20339.1"/>
    </source>
</evidence>
<dbReference type="Pfam" id="PF00172">
    <property type="entry name" value="Zn_clus"/>
    <property type="match status" value="1"/>
</dbReference>
<dbReference type="OrthoDB" id="2507567at2759"/>
<feature type="compositionally biased region" description="Polar residues" evidence="3">
    <location>
        <begin position="43"/>
        <end position="61"/>
    </location>
</feature>
<dbReference type="GO" id="GO:0000981">
    <property type="term" value="F:DNA-binding transcription factor activity, RNA polymerase II-specific"/>
    <property type="evidence" value="ECO:0007669"/>
    <property type="project" value="InterPro"/>
</dbReference>
<dbReference type="EMBL" id="PGCJ01000799">
    <property type="protein sequence ID" value="PLW20339.1"/>
    <property type="molecule type" value="Genomic_DNA"/>
</dbReference>
<keyword evidence="6" id="KW-1185">Reference proteome</keyword>
<feature type="domain" description="Zn(2)-C6 fungal-type" evidence="4">
    <location>
        <begin position="4"/>
        <end position="32"/>
    </location>
</feature>
<dbReference type="Gene3D" id="4.10.240.10">
    <property type="entry name" value="Zn(2)-C6 fungal-type DNA-binding domain"/>
    <property type="match status" value="1"/>
</dbReference>
<dbReference type="SUPFAM" id="SSF57701">
    <property type="entry name" value="Zn2/Cys6 DNA-binding domain"/>
    <property type="match status" value="1"/>
</dbReference>
<dbReference type="Proteomes" id="UP000235388">
    <property type="component" value="Unassembled WGS sequence"/>
</dbReference>
<feature type="compositionally biased region" description="Basic and acidic residues" evidence="3">
    <location>
        <begin position="10"/>
        <end position="26"/>
    </location>
</feature>
<evidence type="ECO:0000313" key="6">
    <source>
        <dbReference type="Proteomes" id="UP000235388"/>
    </source>
</evidence>
<protein>
    <recommendedName>
        <fullName evidence="4">Zn(2)-C6 fungal-type domain-containing protein</fullName>
    </recommendedName>
</protein>
<dbReference type="AlphaFoldDB" id="A0A2N5T4C2"/>
<feature type="compositionally biased region" description="Polar residues" evidence="3">
    <location>
        <begin position="78"/>
        <end position="87"/>
    </location>
</feature>
<accession>A0A2N5T4C2</accession>
<gene>
    <name evidence="5" type="ORF">PCANC_08477</name>
</gene>
<comment type="caution">
    <text evidence="5">The sequence shown here is derived from an EMBL/GenBank/DDBJ whole genome shotgun (WGS) entry which is preliminary data.</text>
</comment>
<name>A0A2N5T4C2_9BASI</name>
<feature type="region of interest" description="Disordered" evidence="3">
    <location>
        <begin position="1"/>
        <end position="102"/>
    </location>
</feature>
<dbReference type="GO" id="GO:0005634">
    <property type="term" value="C:nucleus"/>
    <property type="evidence" value="ECO:0007669"/>
    <property type="project" value="UniProtKB-SubCell"/>
</dbReference>
<dbReference type="PANTHER" id="PTHR31001">
    <property type="entry name" value="UNCHARACTERIZED TRANSCRIPTIONAL REGULATORY PROTEIN"/>
    <property type="match status" value="1"/>
</dbReference>
<dbReference type="InterPro" id="IPR001138">
    <property type="entry name" value="Zn2Cys6_DnaBD"/>
</dbReference>
<dbReference type="GO" id="GO:0008270">
    <property type="term" value="F:zinc ion binding"/>
    <property type="evidence" value="ECO:0007669"/>
    <property type="project" value="InterPro"/>
</dbReference>
<evidence type="ECO:0000259" key="4">
    <source>
        <dbReference type="Pfam" id="PF00172"/>
    </source>
</evidence>
<keyword evidence="2" id="KW-0539">Nucleus</keyword>
<dbReference type="InterPro" id="IPR050613">
    <property type="entry name" value="Sec_Metabolite_Reg"/>
</dbReference>
<proteinExistence type="predicted"/>
<evidence type="ECO:0000256" key="1">
    <source>
        <dbReference type="ARBA" id="ARBA00004123"/>
    </source>
</evidence>
<sequence>MRNRKRRTRCDRGRPCSECSKRHAECDYTEASAPPAQDYYNPISLTPASASQLMGESSQPYPSHLPPHGRGGARRIHQTTGGSSSSTPKHECFSEPSPSSRENCFPRLTSGLLHGRSSCSTEHHHPRQAELCSEHLPLRHQVDILSQCCFNNVTLWLPSVNPVDWKIQLDAFWNSSHRLHFRPSPSPSTSPPHLTQHFLVQFLAILYAILGHSLTLQADIHHLESTAEHLSSVGSSASNPPGGNHLWNLTQAEKISLSNRCIEFC</sequence>